<evidence type="ECO:0000256" key="1">
    <source>
        <dbReference type="SAM" id="SignalP"/>
    </source>
</evidence>
<name>A0A1M7UNP6_9BRAD</name>
<proteinExistence type="predicted"/>
<dbReference type="AlphaFoldDB" id="A0A1M7UNP6"/>
<keyword evidence="1" id="KW-0732">Signal</keyword>
<dbReference type="OrthoDB" id="9799947at2"/>
<sequence>MPRLLALVTVATIFITSTAAVAAPPLEHVRGTVKSISDAVLIVHTASGTNEKVYLTDKTGYLTVAKSNLDHTGSGDYIGVATKSIGDKLVALGVLLFPPAMKGALEGHFDWDPIPDTTLSAGGTTASAMTNGTVKAATPAAGAKKVTSTMTNGTVSSAGASGDAKQLTVTYKGGEQIVLVPPTAPVVTVTPGGKSDVTEGQVVFINAIRQDGQLNAAAVFAGLNFL</sequence>
<feature type="chain" id="PRO_5012590852" description="DUF5666 domain-containing protein" evidence="1">
    <location>
        <begin position="23"/>
        <end position="226"/>
    </location>
</feature>
<dbReference type="EMBL" id="LT670849">
    <property type="protein sequence ID" value="SHN84517.1"/>
    <property type="molecule type" value="Genomic_DNA"/>
</dbReference>
<evidence type="ECO:0000313" key="2">
    <source>
        <dbReference type="EMBL" id="SHN84517.1"/>
    </source>
</evidence>
<evidence type="ECO:0008006" key="4">
    <source>
        <dbReference type="Google" id="ProtNLM"/>
    </source>
</evidence>
<keyword evidence="3" id="KW-1185">Reference proteome</keyword>
<dbReference type="Proteomes" id="UP000184096">
    <property type="component" value="Chromosome I"/>
</dbReference>
<evidence type="ECO:0000313" key="3">
    <source>
        <dbReference type="Proteomes" id="UP000184096"/>
    </source>
</evidence>
<protein>
    <recommendedName>
        <fullName evidence="4">DUF5666 domain-containing protein</fullName>
    </recommendedName>
</protein>
<accession>A0A1M7UNP6</accession>
<gene>
    <name evidence="2" type="ORF">SAMN05444170_5922</name>
</gene>
<dbReference type="RefSeq" id="WP_072823336.1">
    <property type="nucleotide sequence ID" value="NZ_LT670849.1"/>
</dbReference>
<feature type="signal peptide" evidence="1">
    <location>
        <begin position="1"/>
        <end position="22"/>
    </location>
</feature>
<reference evidence="3" key="1">
    <citation type="submission" date="2016-11" db="EMBL/GenBank/DDBJ databases">
        <authorList>
            <person name="Varghese N."/>
            <person name="Submissions S."/>
        </authorList>
    </citation>
    <scope>NUCLEOTIDE SEQUENCE [LARGE SCALE GENOMIC DNA]</scope>
    <source>
        <strain evidence="3">GAS401</strain>
    </source>
</reference>
<organism evidence="2 3">
    <name type="scientific">Bradyrhizobium erythrophlei</name>
    <dbReference type="NCBI Taxonomy" id="1437360"/>
    <lineage>
        <taxon>Bacteria</taxon>
        <taxon>Pseudomonadati</taxon>
        <taxon>Pseudomonadota</taxon>
        <taxon>Alphaproteobacteria</taxon>
        <taxon>Hyphomicrobiales</taxon>
        <taxon>Nitrobacteraceae</taxon>
        <taxon>Bradyrhizobium</taxon>
    </lineage>
</organism>